<comment type="caution">
    <text evidence="3">The sequence shown here is derived from an EMBL/GenBank/DDBJ whole genome shotgun (WGS) entry which is preliminary data.</text>
</comment>
<feature type="compositionally biased region" description="Polar residues" evidence="2">
    <location>
        <begin position="568"/>
        <end position="581"/>
    </location>
</feature>
<keyword evidence="1" id="KW-0853">WD repeat</keyword>
<dbReference type="Gene3D" id="2.130.10.10">
    <property type="entry name" value="YVTN repeat-like/Quinoprotein amine dehydrogenase"/>
    <property type="match status" value="1"/>
</dbReference>
<evidence type="ECO:0000313" key="3">
    <source>
        <dbReference type="EMBL" id="EKF27668.1"/>
    </source>
</evidence>
<proteinExistence type="predicted"/>
<keyword evidence="4" id="KW-1185">Reference proteome</keyword>
<dbReference type="SUPFAM" id="SSF50978">
    <property type="entry name" value="WD40 repeat-like"/>
    <property type="match status" value="1"/>
</dbReference>
<dbReference type="InterPro" id="IPR044715">
    <property type="entry name" value="WDR86-like"/>
</dbReference>
<dbReference type="PANTHER" id="PTHR44489">
    <property type="match status" value="1"/>
</dbReference>
<sequence>MLQERHDRWPSGRQELGEIDKRFVTASPARVMVTCAHHVWMALENGVEVRNARTTELVKKWNLESSGEKKGSNTLSLIAVTTQSKGPQVWMGLSSGNVEVYDARSFALVRQMNKHAGGVYCLAEFGGYVYSGGSDFKIAQWGAEDGRLIGCCTGIPLRRCLYAEGNAVVSGSDDCTVRVWDAGSGEAQLTGHFHGRAGVSALCRVGVTMWSGDNDGRVIAWKLNTCEALRVLHAHGGRVASLRKIGSRVYSGGADGIIAVFDAEDCQLVQRIEDHRGARITALVGPAELRRFCVWSCGTDSKIRCWYQDEYVPMTDDQERFTEGFWYSTGSTPYREFRESVLRQNKFLRDKLIASEKQNTRMLDLLNFANESLTPNHMKKREASTMEEYQLAKERLQSVENTLHMSKERLKYIDNETRTVLELLRVARAELGVLDFPTLQSLSETKSNVAPGVSGANTVQLSPPVTTDTKVSAPTLPPWGSFAPGVVRLLPVLREGVSGVAVDATPNTLATNAFSSSYPAPTYGVKAPSSVLAGLGKQAQPVGGAGVTTATSQPFSATTQPMGGAGVTTATSQPFSATTQPTGGAGVTTAGSVSASRIQGVQFSTSPPEHKDALLEVLARAGAVEGARSWKGVEWTNKNVGHYIQRRFYGGEPSLRAPDLEKRRRRGKRLPKIPLVPLSEKRVPGDISPTSP</sequence>
<accession>K2LYG5</accession>
<dbReference type="InterPro" id="IPR001680">
    <property type="entry name" value="WD40_rpt"/>
</dbReference>
<protein>
    <submittedName>
        <fullName evidence="3">Uncharacterized protein</fullName>
    </submittedName>
</protein>
<name>K2LYG5_TRYCR</name>
<evidence type="ECO:0000256" key="2">
    <source>
        <dbReference type="SAM" id="MobiDB-lite"/>
    </source>
</evidence>
<dbReference type="OrthoDB" id="243004at2759"/>
<dbReference type="EMBL" id="AHKC01017559">
    <property type="protein sequence ID" value="EKF27668.1"/>
    <property type="molecule type" value="Genomic_DNA"/>
</dbReference>
<evidence type="ECO:0000256" key="1">
    <source>
        <dbReference type="PROSITE-ProRule" id="PRU00221"/>
    </source>
</evidence>
<dbReference type="InterPro" id="IPR036322">
    <property type="entry name" value="WD40_repeat_dom_sf"/>
</dbReference>
<reference evidence="3 4" key="1">
    <citation type="journal article" date="2012" name="BMC Genomics">
        <title>Comparative genomic analysis of human infective Trypanosoma cruzi lineages with the bat-restricted subspecies T. cruzi marinkellei.</title>
        <authorList>
            <person name="Franzen O."/>
            <person name="Talavera-Lopez C."/>
            <person name="Ochaya S."/>
            <person name="Butler C.E."/>
            <person name="Messenger L.A."/>
            <person name="Lewis M.D."/>
            <person name="Llewellyn M.S."/>
            <person name="Marinkelle C.J."/>
            <person name="Tyler K.M."/>
            <person name="Miles M.A."/>
            <person name="Andersson B."/>
        </authorList>
    </citation>
    <scope>NUCLEOTIDE SEQUENCE [LARGE SCALE GENOMIC DNA]</scope>
    <source>
        <strain evidence="3 4">B7</strain>
    </source>
</reference>
<gene>
    <name evidence="3" type="ORF">MOQ_008602</name>
</gene>
<organism evidence="3 4">
    <name type="scientific">Trypanosoma cruzi marinkellei</name>
    <dbReference type="NCBI Taxonomy" id="85056"/>
    <lineage>
        <taxon>Eukaryota</taxon>
        <taxon>Discoba</taxon>
        <taxon>Euglenozoa</taxon>
        <taxon>Kinetoplastea</taxon>
        <taxon>Metakinetoplastina</taxon>
        <taxon>Trypanosomatida</taxon>
        <taxon>Trypanosomatidae</taxon>
        <taxon>Trypanosoma</taxon>
        <taxon>Schizotrypanum</taxon>
    </lineage>
</organism>
<feature type="region of interest" description="Disordered" evidence="2">
    <location>
        <begin position="559"/>
        <end position="590"/>
    </location>
</feature>
<dbReference type="SMART" id="SM00320">
    <property type="entry name" value="WD40"/>
    <property type="match status" value="5"/>
</dbReference>
<dbReference type="InterPro" id="IPR015943">
    <property type="entry name" value="WD40/YVTN_repeat-like_dom_sf"/>
</dbReference>
<feature type="repeat" description="WD" evidence="1">
    <location>
        <begin position="164"/>
        <end position="190"/>
    </location>
</feature>
<evidence type="ECO:0000313" key="4">
    <source>
        <dbReference type="Proteomes" id="UP000007350"/>
    </source>
</evidence>
<dbReference type="PROSITE" id="PS50082">
    <property type="entry name" value="WD_REPEATS_2"/>
    <property type="match status" value="1"/>
</dbReference>
<dbReference type="Proteomes" id="UP000007350">
    <property type="component" value="Unassembled WGS sequence"/>
</dbReference>
<dbReference type="Pfam" id="PF00400">
    <property type="entry name" value="WD40"/>
    <property type="match status" value="1"/>
</dbReference>
<dbReference type="PANTHER" id="PTHR44489:SF11">
    <property type="entry name" value="WD REPEAT DOMAIN 86"/>
    <property type="match status" value="1"/>
</dbReference>
<feature type="region of interest" description="Disordered" evidence="2">
    <location>
        <begin position="652"/>
        <end position="692"/>
    </location>
</feature>
<dbReference type="AlphaFoldDB" id="K2LYG5"/>